<keyword evidence="4" id="KW-0808">Transferase</keyword>
<dbReference type="InterPro" id="IPR002656">
    <property type="entry name" value="Acyl_transf_3_dom"/>
</dbReference>
<dbReference type="KEGG" id="amg:AMEC673_07510"/>
<name>A0AB32ZXX3_ALTME</name>
<evidence type="ECO:0000313" key="5">
    <source>
        <dbReference type="Proteomes" id="UP000006296"/>
    </source>
</evidence>
<keyword evidence="1" id="KW-1133">Transmembrane helix</keyword>
<feature type="domain" description="SGNH" evidence="3">
    <location>
        <begin position="341"/>
        <end position="582"/>
    </location>
</feature>
<evidence type="ECO:0000256" key="1">
    <source>
        <dbReference type="SAM" id="Phobius"/>
    </source>
</evidence>
<dbReference type="AlphaFoldDB" id="A0AB32ZXX3"/>
<feature type="transmembrane region" description="Helical" evidence="1">
    <location>
        <begin position="120"/>
        <end position="137"/>
    </location>
</feature>
<accession>A0AB32ZXX3</accession>
<feature type="transmembrane region" description="Helical" evidence="1">
    <location>
        <begin position="27"/>
        <end position="46"/>
    </location>
</feature>
<sequence length="593" mass="67221">MTSIIINKLDKDRFSLMEFYFARINRIIPALAVLCASLLLIGFVALSPVEYAKLSKQAASSVVFVSNLVYYSESGYFAESSLENWFLHTWSLSVEWQFYLFYPIVLLALNKVLSRDKLKVFIVVSTLLSLLLSAWLTQQNPSLSYYVLPTRAWEMLVGGLAFLYPIKLSQALSKTSALIGVLLILVSCFIFSEGTSWPGVSALLPVAGAYLIILANQNQNALLNNKLFQPLGAWSYSIYLWHWPIVVVIHKNEMSEAYAVLGFLLSIVLGYLSYRFIETTKFSKKESTFKSAFTNKPLIFAVLVALTGSFSNYTDGFIDRYPVAYQNLLDDVKASPFRDSCHVNEFRDPKEACEYFVNEKVTWAAFGDSHAVELAYALGQKLKDTNESLKHFSFSGCRASYGQDDEFSKCAKWYNSSIDFIAHEPNIQNVVFVHRYSYQLVGGTNANYPGLDDLKFDEKSVELLQNIDRAINKLASAKQRVFVLYPVPELPDHISKLIDRALMNKGNLENIKGTDRNWYEKRNEVIINHFKNADYPDNVVLINPADYFCGDKFCFSTIDQRSLYFDDNHVSNYGASLIAEDIINTKNSGMLVQ</sequence>
<proteinExistence type="predicted"/>
<organism evidence="4 5">
    <name type="scientific">Alteromonas macleodii (strain English Channel 673)</name>
    <dbReference type="NCBI Taxonomy" id="1004788"/>
    <lineage>
        <taxon>Bacteria</taxon>
        <taxon>Pseudomonadati</taxon>
        <taxon>Pseudomonadota</taxon>
        <taxon>Gammaproteobacteria</taxon>
        <taxon>Alteromonadales</taxon>
        <taxon>Alteromonadaceae</taxon>
        <taxon>Alteromonas/Salinimonas group</taxon>
        <taxon>Alteromonas</taxon>
    </lineage>
</organism>
<feature type="transmembrane region" description="Helical" evidence="1">
    <location>
        <begin position="298"/>
        <end position="314"/>
    </location>
</feature>
<keyword evidence="1" id="KW-0472">Membrane</keyword>
<dbReference type="InterPro" id="IPR043968">
    <property type="entry name" value="SGNH"/>
</dbReference>
<reference evidence="5" key="1">
    <citation type="journal article" date="2012" name="Sci. Rep.">
        <title>Genomes of surface isolates of Alteromonas macleodii: the life of a widespread marine opportunistic copiotroph.</title>
        <authorList>
            <person name="Lopez-Perez M."/>
            <person name="Gonzaga A."/>
            <person name="Martin-Cuadrado A.B."/>
            <person name="Onyshchenko O."/>
            <person name="Ghavidel A."/>
            <person name="Ghai R."/>
            <person name="Rodriguez-Valera F."/>
        </authorList>
    </citation>
    <scope>NUCLEOTIDE SEQUENCE [LARGE SCALE GENOMIC DNA]</scope>
    <source>
        <strain evidence="5">English Channel 673</strain>
    </source>
</reference>
<dbReference type="Pfam" id="PF01757">
    <property type="entry name" value="Acyl_transf_3"/>
    <property type="match status" value="1"/>
</dbReference>
<dbReference type="Pfam" id="PF19040">
    <property type="entry name" value="SGNH"/>
    <property type="match status" value="1"/>
</dbReference>
<evidence type="ECO:0000259" key="2">
    <source>
        <dbReference type="Pfam" id="PF01757"/>
    </source>
</evidence>
<feature type="transmembrane region" description="Helical" evidence="1">
    <location>
        <begin position="143"/>
        <end position="164"/>
    </location>
</feature>
<dbReference type="PANTHER" id="PTHR23028:SF53">
    <property type="entry name" value="ACYL_TRANSF_3 DOMAIN-CONTAINING PROTEIN"/>
    <property type="match status" value="1"/>
</dbReference>
<protein>
    <submittedName>
        <fullName evidence="4">Acyltransferase</fullName>
    </submittedName>
</protein>
<keyword evidence="4" id="KW-0012">Acyltransferase</keyword>
<dbReference type="InterPro" id="IPR050879">
    <property type="entry name" value="Acyltransferase_3"/>
</dbReference>
<dbReference type="EMBL" id="CP003844">
    <property type="protein sequence ID" value="AFT74196.1"/>
    <property type="molecule type" value="Genomic_DNA"/>
</dbReference>
<dbReference type="PANTHER" id="PTHR23028">
    <property type="entry name" value="ACETYLTRANSFERASE"/>
    <property type="match status" value="1"/>
</dbReference>
<evidence type="ECO:0000259" key="3">
    <source>
        <dbReference type="Pfam" id="PF19040"/>
    </source>
</evidence>
<feature type="transmembrane region" description="Helical" evidence="1">
    <location>
        <begin position="96"/>
        <end position="113"/>
    </location>
</feature>
<evidence type="ECO:0000313" key="4">
    <source>
        <dbReference type="EMBL" id="AFT74196.1"/>
    </source>
</evidence>
<gene>
    <name evidence="4" type="ordered locus">AMEC673_07510</name>
</gene>
<keyword evidence="1" id="KW-0812">Transmembrane</keyword>
<dbReference type="GO" id="GO:0016747">
    <property type="term" value="F:acyltransferase activity, transferring groups other than amino-acyl groups"/>
    <property type="evidence" value="ECO:0007669"/>
    <property type="project" value="InterPro"/>
</dbReference>
<feature type="transmembrane region" description="Helical" evidence="1">
    <location>
        <begin position="227"/>
        <end position="245"/>
    </location>
</feature>
<feature type="domain" description="Acyltransferase 3" evidence="2">
    <location>
        <begin position="11"/>
        <end position="274"/>
    </location>
</feature>
<dbReference type="GO" id="GO:0009103">
    <property type="term" value="P:lipopolysaccharide biosynthetic process"/>
    <property type="evidence" value="ECO:0007669"/>
    <property type="project" value="TreeGrafter"/>
</dbReference>
<dbReference type="GO" id="GO:0016020">
    <property type="term" value="C:membrane"/>
    <property type="evidence" value="ECO:0007669"/>
    <property type="project" value="TreeGrafter"/>
</dbReference>
<feature type="transmembrane region" description="Helical" evidence="1">
    <location>
        <begin position="198"/>
        <end position="215"/>
    </location>
</feature>
<dbReference type="Proteomes" id="UP000006296">
    <property type="component" value="Chromosome"/>
</dbReference>
<feature type="transmembrane region" description="Helical" evidence="1">
    <location>
        <begin position="176"/>
        <end position="192"/>
    </location>
</feature>
<feature type="transmembrane region" description="Helical" evidence="1">
    <location>
        <begin position="257"/>
        <end position="277"/>
    </location>
</feature>